<dbReference type="GO" id="GO:0006015">
    <property type="term" value="P:5-phosphoribose 1-diphosphate biosynthetic process"/>
    <property type="evidence" value="ECO:0007669"/>
    <property type="project" value="TreeGrafter"/>
</dbReference>
<evidence type="ECO:0000256" key="7">
    <source>
        <dbReference type="ARBA" id="ARBA00022840"/>
    </source>
</evidence>
<evidence type="ECO:0000256" key="6">
    <source>
        <dbReference type="ARBA" id="ARBA00022777"/>
    </source>
</evidence>
<feature type="domain" description="Ribose-phosphate pyrophosphokinase N-terminal" evidence="10">
    <location>
        <begin position="5"/>
        <end position="120"/>
    </location>
</feature>
<protein>
    <recommendedName>
        <fullName evidence="1">ribose-phosphate diphosphokinase</fullName>
        <ecNumber evidence="1">2.7.6.1</ecNumber>
    </recommendedName>
</protein>
<dbReference type="InterPro" id="IPR005946">
    <property type="entry name" value="Rib-P_diPkinase"/>
</dbReference>
<keyword evidence="2" id="KW-0808">Transferase</keyword>
<dbReference type="SMART" id="SM01400">
    <property type="entry name" value="Pribosyltran_N"/>
    <property type="match status" value="1"/>
</dbReference>
<evidence type="ECO:0000259" key="10">
    <source>
        <dbReference type="Pfam" id="PF13793"/>
    </source>
</evidence>
<keyword evidence="6 11" id="KW-0418">Kinase</keyword>
<dbReference type="GO" id="GO:0005524">
    <property type="term" value="F:ATP binding"/>
    <property type="evidence" value="ECO:0007669"/>
    <property type="project" value="UniProtKB-KW"/>
</dbReference>
<dbReference type="InterPro" id="IPR029099">
    <property type="entry name" value="Pribosyltran_N"/>
</dbReference>
<keyword evidence="8" id="KW-0460">Magnesium</keyword>
<dbReference type="GO" id="GO:0002189">
    <property type="term" value="C:ribose phosphate diphosphokinase complex"/>
    <property type="evidence" value="ECO:0007669"/>
    <property type="project" value="TreeGrafter"/>
</dbReference>
<dbReference type="NCBIfam" id="TIGR01251">
    <property type="entry name" value="ribP_PPkin"/>
    <property type="match status" value="1"/>
</dbReference>
<dbReference type="AlphaFoldDB" id="A0A0G0AQP7"/>
<organism evidence="11 12">
    <name type="scientific">Candidatus Gottesmanbacteria bacterium GW2011_GWA1_34_13</name>
    <dbReference type="NCBI Taxonomy" id="1618434"/>
    <lineage>
        <taxon>Bacteria</taxon>
        <taxon>Candidatus Gottesmaniibacteriota</taxon>
    </lineage>
</organism>
<evidence type="ECO:0000256" key="8">
    <source>
        <dbReference type="ARBA" id="ARBA00022842"/>
    </source>
</evidence>
<keyword evidence="4" id="KW-0545">Nucleotide biosynthesis</keyword>
<dbReference type="EC" id="2.7.6.1" evidence="1"/>
<dbReference type="FunFam" id="3.40.50.2020:FF:000007">
    <property type="entry name" value="Ribose-phosphate pyrophosphokinase"/>
    <property type="match status" value="1"/>
</dbReference>
<evidence type="ECO:0000256" key="5">
    <source>
        <dbReference type="ARBA" id="ARBA00022741"/>
    </source>
</evidence>
<dbReference type="SUPFAM" id="SSF53271">
    <property type="entry name" value="PRTase-like"/>
    <property type="match status" value="1"/>
</dbReference>
<dbReference type="InterPro" id="IPR029057">
    <property type="entry name" value="PRTase-like"/>
</dbReference>
<dbReference type="InterPro" id="IPR000836">
    <property type="entry name" value="PRTase_dom"/>
</dbReference>
<dbReference type="GO" id="GO:0006164">
    <property type="term" value="P:purine nucleotide biosynthetic process"/>
    <property type="evidence" value="ECO:0007669"/>
    <property type="project" value="TreeGrafter"/>
</dbReference>
<dbReference type="GO" id="GO:0016301">
    <property type="term" value="F:kinase activity"/>
    <property type="evidence" value="ECO:0007669"/>
    <property type="project" value="UniProtKB-KW"/>
</dbReference>
<evidence type="ECO:0000313" key="11">
    <source>
        <dbReference type="EMBL" id="KKP59308.1"/>
    </source>
</evidence>
<dbReference type="Proteomes" id="UP000034176">
    <property type="component" value="Unassembled WGS sequence"/>
</dbReference>
<reference evidence="11 12" key="1">
    <citation type="journal article" date="2015" name="Nature">
        <title>rRNA introns, odd ribosomes, and small enigmatic genomes across a large radiation of phyla.</title>
        <authorList>
            <person name="Brown C.T."/>
            <person name="Hug L.A."/>
            <person name="Thomas B.C."/>
            <person name="Sharon I."/>
            <person name="Castelle C.J."/>
            <person name="Singh A."/>
            <person name="Wilkins M.J."/>
            <person name="Williams K.H."/>
            <person name="Banfield J.F."/>
        </authorList>
    </citation>
    <scope>NUCLEOTIDE SEQUENCE [LARGE SCALE GENOMIC DNA]</scope>
</reference>
<keyword evidence="7" id="KW-0067">ATP-binding</keyword>
<evidence type="ECO:0000256" key="2">
    <source>
        <dbReference type="ARBA" id="ARBA00022679"/>
    </source>
</evidence>
<dbReference type="CDD" id="cd06223">
    <property type="entry name" value="PRTases_typeI"/>
    <property type="match status" value="1"/>
</dbReference>
<dbReference type="GO" id="GO:0000287">
    <property type="term" value="F:magnesium ion binding"/>
    <property type="evidence" value="ECO:0007669"/>
    <property type="project" value="InterPro"/>
</dbReference>
<name>A0A0G0AQP7_9BACT</name>
<dbReference type="Gene3D" id="3.40.50.2020">
    <property type="match status" value="2"/>
</dbReference>
<comment type="catalytic activity">
    <reaction evidence="9">
        <text>D-ribose 5-phosphate + ATP = 5-phospho-alpha-D-ribose 1-diphosphate + AMP + H(+)</text>
        <dbReference type="Rhea" id="RHEA:15609"/>
        <dbReference type="ChEBI" id="CHEBI:15378"/>
        <dbReference type="ChEBI" id="CHEBI:30616"/>
        <dbReference type="ChEBI" id="CHEBI:58017"/>
        <dbReference type="ChEBI" id="CHEBI:78346"/>
        <dbReference type="ChEBI" id="CHEBI:456215"/>
        <dbReference type="EC" id="2.7.6.1"/>
    </reaction>
</comment>
<dbReference type="GO" id="GO:0004749">
    <property type="term" value="F:ribose phosphate diphosphokinase activity"/>
    <property type="evidence" value="ECO:0007669"/>
    <property type="project" value="UniProtKB-EC"/>
</dbReference>
<evidence type="ECO:0000313" key="12">
    <source>
        <dbReference type="Proteomes" id="UP000034176"/>
    </source>
</evidence>
<evidence type="ECO:0000256" key="4">
    <source>
        <dbReference type="ARBA" id="ARBA00022727"/>
    </source>
</evidence>
<dbReference type="STRING" id="1618434.UR52_C0008G0018"/>
<keyword evidence="5" id="KW-0547">Nucleotide-binding</keyword>
<accession>A0A0G0AQP7</accession>
<proteinExistence type="predicted"/>
<dbReference type="PANTHER" id="PTHR10210">
    <property type="entry name" value="RIBOSE-PHOSPHATE DIPHOSPHOKINASE FAMILY MEMBER"/>
    <property type="match status" value="1"/>
</dbReference>
<sequence length="297" mass="33038">MSNILFSGTSNLPLAQKIAVKLNIKLGDLQINRFIDNECRVWVKEKIFASDEIFVLQSLSSVADQNLVELCLIGQALKTLKADKVTAIIPWLGYSKQDKEFRKGEAVSAQLVAKFIEAAGFDNIISLELHSENLLPFFKIPFQKISTHDLLAQQIQINKNMLVISPDKGGQGRSQNFAKKLNLPIAYVEKQRDLITGIVKVVSVSENVKGKEIIFFDDIINTGQTAIKESEYLKDKGVKKIIFLATHAVLAGDASPKLQNSPIDEIIVTDTIKIPKEKQFPKLKIISVVDLIANKII</sequence>
<evidence type="ECO:0000256" key="9">
    <source>
        <dbReference type="ARBA" id="ARBA00049535"/>
    </source>
</evidence>
<dbReference type="PANTHER" id="PTHR10210:SF32">
    <property type="entry name" value="RIBOSE-PHOSPHATE PYROPHOSPHOKINASE 2"/>
    <property type="match status" value="1"/>
</dbReference>
<comment type="caution">
    <text evidence="11">The sequence shown here is derived from an EMBL/GenBank/DDBJ whole genome shotgun (WGS) entry which is preliminary data.</text>
</comment>
<dbReference type="Pfam" id="PF13793">
    <property type="entry name" value="Pribosyltran_N"/>
    <property type="match status" value="1"/>
</dbReference>
<evidence type="ECO:0000256" key="3">
    <source>
        <dbReference type="ARBA" id="ARBA00022723"/>
    </source>
</evidence>
<dbReference type="Pfam" id="PF14572">
    <property type="entry name" value="Pribosyl_synth"/>
    <property type="match status" value="1"/>
</dbReference>
<keyword evidence="3" id="KW-0479">Metal-binding</keyword>
<dbReference type="GO" id="GO:0005737">
    <property type="term" value="C:cytoplasm"/>
    <property type="evidence" value="ECO:0007669"/>
    <property type="project" value="TreeGrafter"/>
</dbReference>
<evidence type="ECO:0000256" key="1">
    <source>
        <dbReference type="ARBA" id="ARBA00013247"/>
    </source>
</evidence>
<gene>
    <name evidence="11" type="ORF">UR52_C0008G0018</name>
</gene>
<dbReference type="EMBL" id="LBPN01000008">
    <property type="protein sequence ID" value="KKP59308.1"/>
    <property type="molecule type" value="Genomic_DNA"/>
</dbReference>